<dbReference type="GO" id="GO:0016887">
    <property type="term" value="F:ATP hydrolysis activity"/>
    <property type="evidence" value="ECO:0007669"/>
    <property type="project" value="TreeGrafter"/>
</dbReference>
<feature type="domain" description="Type II secretion system protein GspE N-terminal" evidence="1">
    <location>
        <begin position="61"/>
        <end position="143"/>
    </location>
</feature>
<accession>A0A8J7U2W2</accession>
<dbReference type="EMBL" id="JAFREP010000008">
    <property type="protein sequence ID" value="MBO1318992.1"/>
    <property type="molecule type" value="Genomic_DNA"/>
</dbReference>
<dbReference type="GO" id="GO:0005886">
    <property type="term" value="C:plasma membrane"/>
    <property type="evidence" value="ECO:0007669"/>
    <property type="project" value="TreeGrafter"/>
</dbReference>
<dbReference type="InterPro" id="IPR007831">
    <property type="entry name" value="T2SS_GspE_N"/>
</dbReference>
<dbReference type="Pfam" id="PF05157">
    <property type="entry name" value="MshEN"/>
    <property type="match status" value="1"/>
</dbReference>
<organism evidence="2 3">
    <name type="scientific">Acanthopleuribacter pedis</name>
    <dbReference type="NCBI Taxonomy" id="442870"/>
    <lineage>
        <taxon>Bacteria</taxon>
        <taxon>Pseudomonadati</taxon>
        <taxon>Acidobacteriota</taxon>
        <taxon>Holophagae</taxon>
        <taxon>Acanthopleuribacterales</taxon>
        <taxon>Acanthopleuribacteraceae</taxon>
        <taxon>Acanthopleuribacter</taxon>
    </lineage>
</organism>
<comment type="caution">
    <text evidence="2">The sequence shown here is derived from an EMBL/GenBank/DDBJ whole genome shotgun (WGS) entry which is preliminary data.</text>
</comment>
<gene>
    <name evidence="2" type="ORF">J3U88_11035</name>
</gene>
<dbReference type="Gene3D" id="3.30.300.160">
    <property type="entry name" value="Type II secretion system, protein E, N-terminal domain"/>
    <property type="match status" value="1"/>
</dbReference>
<dbReference type="PANTHER" id="PTHR30258">
    <property type="entry name" value="TYPE II SECRETION SYSTEM PROTEIN GSPE-RELATED"/>
    <property type="match status" value="1"/>
</dbReference>
<evidence type="ECO:0000313" key="2">
    <source>
        <dbReference type="EMBL" id="MBO1318992.1"/>
    </source>
</evidence>
<dbReference type="AlphaFoldDB" id="A0A8J7U2W2"/>
<keyword evidence="3" id="KW-1185">Reference proteome</keyword>
<reference evidence="2" key="1">
    <citation type="submission" date="2021-03" db="EMBL/GenBank/DDBJ databases">
        <authorList>
            <person name="Wang G."/>
        </authorList>
    </citation>
    <scope>NUCLEOTIDE SEQUENCE</scope>
    <source>
        <strain evidence="2">KCTC 12899</strain>
    </source>
</reference>
<dbReference type="PANTHER" id="PTHR30258:SF1">
    <property type="entry name" value="PROTEIN TRANSPORT PROTEIN HOFB HOMOLOG"/>
    <property type="match status" value="1"/>
</dbReference>
<dbReference type="Proteomes" id="UP000664417">
    <property type="component" value="Unassembled WGS sequence"/>
</dbReference>
<sequence length="233" mass="25658">MVERQKRLGEMLLEAGTISSSQLERALARQRDWGGRLGSNLVMTGAVCESELLRFLAEQTGIEEVDLFETRILPHILKKMPQKLAEQYNLIPLDLVGNRLLVACADPTDDEGLSAVARITGHVPKPYLTTYSSILRAIHQFYLGIPVPERSAGMPGKVDAFDPFITVTVHDSTQPSRGLVNRFNNAPPGDRLTALFNILIRKGLITENELAHELGALAAQRHALQVEQTEAGT</sequence>
<evidence type="ECO:0000313" key="3">
    <source>
        <dbReference type="Proteomes" id="UP000664417"/>
    </source>
</evidence>
<dbReference type="InterPro" id="IPR037257">
    <property type="entry name" value="T2SS_E_N_sf"/>
</dbReference>
<proteinExistence type="predicted"/>
<protein>
    <recommendedName>
        <fullName evidence="1">Type II secretion system protein GspE N-terminal domain-containing protein</fullName>
    </recommendedName>
</protein>
<evidence type="ECO:0000259" key="1">
    <source>
        <dbReference type="Pfam" id="PF05157"/>
    </source>
</evidence>
<dbReference type="SUPFAM" id="SSF160246">
    <property type="entry name" value="EspE N-terminal domain-like"/>
    <property type="match status" value="1"/>
</dbReference>
<name>A0A8J7U2W2_9BACT</name>
<dbReference type="RefSeq" id="WP_207858813.1">
    <property type="nucleotide sequence ID" value="NZ_JAFREP010000008.1"/>
</dbReference>